<feature type="compositionally biased region" description="Pro residues" evidence="1">
    <location>
        <begin position="54"/>
        <end position="63"/>
    </location>
</feature>
<accession>A0A8J8XFV8</accession>
<protein>
    <recommendedName>
        <fullName evidence="4">Secreted protein</fullName>
    </recommendedName>
</protein>
<gene>
    <name evidence="3" type="ORF">OsJ_27384</name>
</gene>
<dbReference type="EMBL" id="CM000145">
    <property type="protein sequence ID" value="EEE68720.1"/>
    <property type="molecule type" value="Genomic_DNA"/>
</dbReference>
<name>A0A8J8XFV8_ORYSJ</name>
<evidence type="ECO:0000313" key="3">
    <source>
        <dbReference type="EMBL" id="EEE68720.1"/>
    </source>
</evidence>
<reference evidence="3" key="1">
    <citation type="journal article" date="2005" name="PLoS Biol.">
        <title>The genomes of Oryza sativa: a history of duplications.</title>
        <authorList>
            <person name="Yu J."/>
            <person name="Wang J."/>
            <person name="Lin W."/>
            <person name="Li S."/>
            <person name="Li H."/>
            <person name="Zhou J."/>
            <person name="Ni P."/>
            <person name="Dong W."/>
            <person name="Hu S."/>
            <person name="Zeng C."/>
            <person name="Zhang J."/>
            <person name="Zhang Y."/>
            <person name="Li R."/>
            <person name="Xu Z."/>
            <person name="Li S."/>
            <person name="Li X."/>
            <person name="Zheng H."/>
            <person name="Cong L."/>
            <person name="Lin L."/>
            <person name="Yin J."/>
            <person name="Geng J."/>
            <person name="Li G."/>
            <person name="Shi J."/>
            <person name="Liu J."/>
            <person name="Lv H."/>
            <person name="Li J."/>
            <person name="Wang J."/>
            <person name="Deng Y."/>
            <person name="Ran L."/>
            <person name="Shi X."/>
            <person name="Wang X."/>
            <person name="Wu Q."/>
            <person name="Li C."/>
            <person name="Ren X."/>
            <person name="Wang J."/>
            <person name="Wang X."/>
            <person name="Li D."/>
            <person name="Liu D."/>
            <person name="Zhang X."/>
            <person name="Ji Z."/>
            <person name="Zhao W."/>
            <person name="Sun Y."/>
            <person name="Zhang Z."/>
            <person name="Bao J."/>
            <person name="Han Y."/>
            <person name="Dong L."/>
            <person name="Ji J."/>
            <person name="Chen P."/>
            <person name="Wu S."/>
            <person name="Liu J."/>
            <person name="Xiao Y."/>
            <person name="Bu D."/>
            <person name="Tan J."/>
            <person name="Yang L."/>
            <person name="Ye C."/>
            <person name="Zhang J."/>
            <person name="Xu J."/>
            <person name="Zhou Y."/>
            <person name="Yu Y."/>
            <person name="Zhang B."/>
            <person name="Zhuang S."/>
            <person name="Wei H."/>
            <person name="Liu B."/>
            <person name="Lei M."/>
            <person name="Yu H."/>
            <person name="Li Y."/>
            <person name="Xu H."/>
            <person name="Wei S."/>
            <person name="He X."/>
            <person name="Fang L."/>
            <person name="Zhang Z."/>
            <person name="Zhang Y."/>
            <person name="Huang X."/>
            <person name="Su Z."/>
            <person name="Tong W."/>
            <person name="Li J."/>
            <person name="Tong Z."/>
            <person name="Li S."/>
            <person name="Ye J."/>
            <person name="Wang L."/>
            <person name="Fang L."/>
            <person name="Lei T."/>
            <person name="Chen C."/>
            <person name="Chen H."/>
            <person name="Xu Z."/>
            <person name="Li H."/>
            <person name="Huang H."/>
            <person name="Zhang F."/>
            <person name="Xu H."/>
            <person name="Li N."/>
            <person name="Zhao C."/>
            <person name="Li S."/>
            <person name="Dong L."/>
            <person name="Huang Y."/>
            <person name="Li L."/>
            <person name="Xi Y."/>
            <person name="Qi Q."/>
            <person name="Li W."/>
            <person name="Zhang B."/>
            <person name="Hu W."/>
            <person name="Zhang Y."/>
            <person name="Tian X."/>
            <person name="Jiao Y."/>
            <person name="Liang X."/>
            <person name="Jin J."/>
            <person name="Gao L."/>
            <person name="Zheng W."/>
            <person name="Hao B."/>
            <person name="Liu S."/>
            <person name="Wang W."/>
            <person name="Yuan L."/>
            <person name="Cao M."/>
            <person name="McDermott J."/>
            <person name="Samudrala R."/>
            <person name="Wang J."/>
            <person name="Wong G.K."/>
            <person name="Yang H."/>
        </authorList>
    </citation>
    <scope>NUCLEOTIDE SEQUENCE [LARGE SCALE GENOMIC DNA]</scope>
</reference>
<dbReference type="Proteomes" id="UP000007752">
    <property type="component" value="Chromosome 8"/>
</dbReference>
<feature type="chain" id="PRO_5035209877" description="Secreted protein" evidence="2">
    <location>
        <begin position="18"/>
        <end position="72"/>
    </location>
</feature>
<evidence type="ECO:0000256" key="2">
    <source>
        <dbReference type="SAM" id="SignalP"/>
    </source>
</evidence>
<evidence type="ECO:0008006" key="4">
    <source>
        <dbReference type="Google" id="ProtNLM"/>
    </source>
</evidence>
<proteinExistence type="predicted"/>
<reference evidence="3" key="2">
    <citation type="submission" date="2008-12" db="EMBL/GenBank/DDBJ databases">
        <title>Improved gene annotation of the rice (Oryza sativa) genomes.</title>
        <authorList>
            <person name="Wang J."/>
            <person name="Li R."/>
            <person name="Fan W."/>
            <person name="Huang Q."/>
            <person name="Zhang J."/>
            <person name="Zhou Y."/>
            <person name="Hu Y."/>
            <person name="Zi S."/>
            <person name="Li J."/>
            <person name="Ni P."/>
            <person name="Zheng H."/>
            <person name="Zhang Y."/>
            <person name="Zhao M."/>
            <person name="Hao Q."/>
            <person name="McDermott J."/>
            <person name="Samudrala R."/>
            <person name="Kristiansen K."/>
            <person name="Wong G.K.-S."/>
        </authorList>
    </citation>
    <scope>NUCLEOTIDE SEQUENCE</scope>
</reference>
<evidence type="ECO:0000256" key="1">
    <source>
        <dbReference type="SAM" id="MobiDB-lite"/>
    </source>
</evidence>
<dbReference type="Gramene" id="Os08t0427100-01">
    <property type="protein sequence ID" value="Os08t0427100-01"/>
    <property type="gene ID" value="Os08g0427100"/>
</dbReference>
<feature type="signal peptide" evidence="2">
    <location>
        <begin position="1"/>
        <end position="17"/>
    </location>
</feature>
<keyword evidence="2" id="KW-0732">Signal</keyword>
<feature type="region of interest" description="Disordered" evidence="1">
    <location>
        <begin position="50"/>
        <end position="72"/>
    </location>
</feature>
<organism evidence="3">
    <name type="scientific">Oryza sativa subsp. japonica</name>
    <name type="common">Rice</name>
    <dbReference type="NCBI Taxonomy" id="39947"/>
    <lineage>
        <taxon>Eukaryota</taxon>
        <taxon>Viridiplantae</taxon>
        <taxon>Streptophyta</taxon>
        <taxon>Embryophyta</taxon>
        <taxon>Tracheophyta</taxon>
        <taxon>Spermatophyta</taxon>
        <taxon>Magnoliopsida</taxon>
        <taxon>Liliopsida</taxon>
        <taxon>Poales</taxon>
        <taxon>Poaceae</taxon>
        <taxon>BOP clade</taxon>
        <taxon>Oryzoideae</taxon>
        <taxon>Oryzeae</taxon>
        <taxon>Oryzinae</taxon>
        <taxon>Oryza</taxon>
        <taxon>Oryza sativa</taxon>
    </lineage>
</organism>
<sequence length="72" mass="8024">MVPFPRIALFLVSSSSAARIFTIADCRLLTPRLPSRYCCQPYPLLTSITGLQQHPPPPPPPRCPLSYSYPKP</sequence>
<dbReference type="AlphaFoldDB" id="A0A8J8XFV8"/>
<dbReference type="HOGENOM" id="CLU_2726752_0_0_1"/>